<dbReference type="InterPro" id="IPR015947">
    <property type="entry name" value="PUA-like_sf"/>
</dbReference>
<gene>
    <name evidence="3" type="ORF">M8542_28675</name>
</gene>
<evidence type="ECO:0000259" key="2">
    <source>
        <dbReference type="PROSITE" id="PS51015"/>
    </source>
</evidence>
<dbReference type="AlphaFoldDB" id="A0A9X2NL47"/>
<dbReference type="GO" id="GO:0061630">
    <property type="term" value="F:ubiquitin protein ligase activity"/>
    <property type="evidence" value="ECO:0007669"/>
    <property type="project" value="TreeGrafter"/>
</dbReference>
<evidence type="ECO:0000256" key="1">
    <source>
        <dbReference type="SAM" id="Phobius"/>
    </source>
</evidence>
<feature type="domain" description="YDG" evidence="2">
    <location>
        <begin position="78"/>
        <end position="225"/>
    </location>
</feature>
<dbReference type="SMART" id="SM00466">
    <property type="entry name" value="SRA"/>
    <property type="match status" value="1"/>
</dbReference>
<sequence>MTELLDLAGMWPELVAAVGLFGFAPGFCLRLIVLVYPRGHPRRRELVAELYGLPYVKRPIWVAAQLETALFEGVGARLSQLRRRLRRAGKAGSRPVTAGASSRVQVVFVHRAPRPGVVGNAWLGAESIVLGPGPGLDFVVYTGQDGREGGRQVADQSFDSPGNAALRTSWLAKRPVRIVRKGSYLGARYPLLTRAYRDDGDYLVVAAWAERNAGGRKVCRFVLVRCGSPGAGGQPGAA</sequence>
<dbReference type="Proteomes" id="UP001144096">
    <property type="component" value="Unassembled WGS sequence"/>
</dbReference>
<dbReference type="Gene3D" id="2.30.280.10">
    <property type="entry name" value="SRA-YDG"/>
    <property type="match status" value="1"/>
</dbReference>
<protein>
    <submittedName>
        <fullName evidence="3">YDG/SRA domain-containing protein</fullName>
    </submittedName>
</protein>
<keyword evidence="1" id="KW-0472">Membrane</keyword>
<comment type="caution">
    <text evidence="3">The sequence shown here is derived from an EMBL/GenBank/DDBJ whole genome shotgun (WGS) entry which is preliminary data.</text>
</comment>
<dbReference type="InterPro" id="IPR036987">
    <property type="entry name" value="SRA-YDG_sf"/>
</dbReference>
<dbReference type="Pfam" id="PF02182">
    <property type="entry name" value="SAD_SRA"/>
    <property type="match status" value="1"/>
</dbReference>
<dbReference type="EMBL" id="JAMXQV010000016">
    <property type="protein sequence ID" value="MCR6486810.1"/>
    <property type="molecule type" value="Genomic_DNA"/>
</dbReference>
<dbReference type="InterPro" id="IPR003105">
    <property type="entry name" value="SRA_YDG"/>
</dbReference>
<accession>A0A9X2NL47</accession>
<evidence type="ECO:0000313" key="4">
    <source>
        <dbReference type="Proteomes" id="UP001144096"/>
    </source>
</evidence>
<feature type="transmembrane region" description="Helical" evidence="1">
    <location>
        <begin position="14"/>
        <end position="36"/>
    </location>
</feature>
<dbReference type="SUPFAM" id="SSF88697">
    <property type="entry name" value="PUA domain-like"/>
    <property type="match status" value="1"/>
</dbReference>
<dbReference type="PANTHER" id="PTHR14140:SF27">
    <property type="entry name" value="OS04G0289800 PROTEIN"/>
    <property type="match status" value="1"/>
</dbReference>
<keyword evidence="4" id="KW-1185">Reference proteome</keyword>
<dbReference type="InterPro" id="IPR045134">
    <property type="entry name" value="UHRF1/2-like"/>
</dbReference>
<organism evidence="3 4">
    <name type="scientific">Amycolatopsis iheyensis</name>
    <dbReference type="NCBI Taxonomy" id="2945988"/>
    <lineage>
        <taxon>Bacteria</taxon>
        <taxon>Bacillati</taxon>
        <taxon>Actinomycetota</taxon>
        <taxon>Actinomycetes</taxon>
        <taxon>Pseudonocardiales</taxon>
        <taxon>Pseudonocardiaceae</taxon>
        <taxon>Amycolatopsis</taxon>
    </lineage>
</organism>
<evidence type="ECO:0000313" key="3">
    <source>
        <dbReference type="EMBL" id="MCR6486810.1"/>
    </source>
</evidence>
<keyword evidence="1" id="KW-1133">Transmembrane helix</keyword>
<reference evidence="3" key="1">
    <citation type="submission" date="2022-06" db="EMBL/GenBank/DDBJ databases">
        <title>Amycolatopsis iheyaensis sp. nov., a new species of the genus Amycolatopsis isolated from soil in Iheya island, Japan.</title>
        <authorList>
            <person name="Ngamcharungchit C."/>
            <person name="Kanto H."/>
            <person name="Take A."/>
            <person name="Intra B."/>
            <person name="Matsumoto A."/>
            <person name="Panbangred W."/>
            <person name="Inahashi Y."/>
        </authorList>
    </citation>
    <scope>NUCLEOTIDE SEQUENCE</scope>
    <source>
        <strain evidence="3">OK19-0408</strain>
    </source>
</reference>
<dbReference type="RefSeq" id="WP_257923380.1">
    <property type="nucleotide sequence ID" value="NZ_JAMXQV010000016.1"/>
</dbReference>
<dbReference type="GO" id="GO:0044027">
    <property type="term" value="P:negative regulation of gene expression via chromosomal CpG island methylation"/>
    <property type="evidence" value="ECO:0007669"/>
    <property type="project" value="TreeGrafter"/>
</dbReference>
<dbReference type="PANTHER" id="PTHR14140">
    <property type="entry name" value="E3 UBIQUITIN-PROTEIN LIGASE UHRF-RELATED"/>
    <property type="match status" value="1"/>
</dbReference>
<keyword evidence="1" id="KW-0812">Transmembrane</keyword>
<proteinExistence type="predicted"/>
<dbReference type="GO" id="GO:0016567">
    <property type="term" value="P:protein ubiquitination"/>
    <property type="evidence" value="ECO:0007669"/>
    <property type="project" value="TreeGrafter"/>
</dbReference>
<name>A0A9X2NL47_9PSEU</name>
<dbReference type="PROSITE" id="PS51015">
    <property type="entry name" value="YDG"/>
    <property type="match status" value="1"/>
</dbReference>